<dbReference type="Pfam" id="PF05239">
    <property type="entry name" value="PRC"/>
    <property type="match status" value="1"/>
</dbReference>
<dbReference type="Pfam" id="PF09557">
    <property type="entry name" value="DUF2382"/>
    <property type="match status" value="1"/>
</dbReference>
<organism evidence="4 5">
    <name type="scientific">Tersicoccus solisilvae</name>
    <dbReference type="NCBI Taxonomy" id="1882339"/>
    <lineage>
        <taxon>Bacteria</taxon>
        <taxon>Bacillati</taxon>
        <taxon>Actinomycetota</taxon>
        <taxon>Actinomycetes</taxon>
        <taxon>Micrococcales</taxon>
        <taxon>Micrococcaceae</taxon>
        <taxon>Tersicoccus</taxon>
    </lineage>
</organism>
<sequence>MPIDKNAIDTLFGADVRTADDSRLGSVEQVYLDDRSGAPEWVTVRTGLFGTKETFVPIRNADLDDRVLRVPWEKDVVTGAPRVDAEQGHLSPEEETELFRYYGLEDGSVDRVDAVGRDHDRDDDRHLATGVVGDGDAAGTVGHDTSGPTTDEAMTRSEERLRVGKESVETGRARLRKHIVTEQQTVQVPVSHEEVTIEREPITDANRSAAEAGPELSEEEHEVVLHAERPVVEKDVEAVERVRLGKQVVQDDTTVTEQVRKEEIETDTDGLDDSRRGR</sequence>
<feature type="region of interest" description="Disordered" evidence="1">
    <location>
        <begin position="206"/>
        <end position="229"/>
    </location>
</feature>
<dbReference type="InterPro" id="IPR052967">
    <property type="entry name" value="Stress_Response_Assoc"/>
</dbReference>
<dbReference type="PANTHER" id="PTHR38463">
    <property type="entry name" value="STRESS RESPONSE PROTEIN YSNF"/>
    <property type="match status" value="1"/>
</dbReference>
<accession>A0ABQ1NKX3</accession>
<feature type="compositionally biased region" description="Low complexity" evidence="1">
    <location>
        <begin position="128"/>
        <end position="145"/>
    </location>
</feature>
<feature type="region of interest" description="Disordered" evidence="1">
    <location>
        <begin position="116"/>
        <end position="168"/>
    </location>
</feature>
<dbReference type="InterPro" id="IPR014747">
    <property type="entry name" value="Bac_photo_RC_H_C"/>
</dbReference>
<feature type="domain" description="PRC-barrel" evidence="2">
    <location>
        <begin position="6"/>
        <end position="71"/>
    </location>
</feature>
<feature type="domain" description="DUF2382" evidence="3">
    <location>
        <begin position="154"/>
        <end position="265"/>
    </location>
</feature>
<name>A0ABQ1NKX3_9MICC</name>
<feature type="compositionally biased region" description="Basic and acidic residues" evidence="1">
    <location>
        <begin position="116"/>
        <end position="127"/>
    </location>
</feature>
<comment type="caution">
    <text evidence="4">The sequence shown here is derived from an EMBL/GenBank/DDBJ whole genome shotgun (WGS) entry which is preliminary data.</text>
</comment>
<evidence type="ECO:0000256" key="1">
    <source>
        <dbReference type="SAM" id="MobiDB-lite"/>
    </source>
</evidence>
<dbReference type="InterPro" id="IPR011033">
    <property type="entry name" value="PRC_barrel-like_sf"/>
</dbReference>
<dbReference type="NCBIfam" id="TIGR02271">
    <property type="entry name" value="YsnF/AvaK domain"/>
    <property type="match status" value="1"/>
</dbReference>
<dbReference type="SUPFAM" id="SSF50346">
    <property type="entry name" value="PRC-barrel domain"/>
    <property type="match status" value="1"/>
</dbReference>
<evidence type="ECO:0000313" key="4">
    <source>
        <dbReference type="EMBL" id="GGC77954.1"/>
    </source>
</evidence>
<dbReference type="PANTHER" id="PTHR38463:SF1">
    <property type="entry name" value="STRESS RESPONSE PROTEIN YSNF"/>
    <property type="match status" value="1"/>
</dbReference>
<dbReference type="EMBL" id="BMJI01000001">
    <property type="protein sequence ID" value="GGC77954.1"/>
    <property type="molecule type" value="Genomic_DNA"/>
</dbReference>
<dbReference type="InterPro" id="IPR019060">
    <property type="entry name" value="DUF2382"/>
</dbReference>
<evidence type="ECO:0000259" key="3">
    <source>
        <dbReference type="Pfam" id="PF09557"/>
    </source>
</evidence>
<gene>
    <name evidence="4" type="ORF">GCM10011512_00600</name>
</gene>
<protein>
    <submittedName>
        <fullName evidence="4">Photosystem reaction center subunit H</fullName>
    </submittedName>
</protein>
<evidence type="ECO:0000313" key="5">
    <source>
        <dbReference type="Proteomes" id="UP000597761"/>
    </source>
</evidence>
<reference evidence="5" key="1">
    <citation type="journal article" date="2019" name="Int. J. Syst. Evol. Microbiol.">
        <title>The Global Catalogue of Microorganisms (GCM) 10K type strain sequencing project: providing services to taxonomists for standard genome sequencing and annotation.</title>
        <authorList>
            <consortium name="The Broad Institute Genomics Platform"/>
            <consortium name="The Broad Institute Genome Sequencing Center for Infectious Disease"/>
            <person name="Wu L."/>
            <person name="Ma J."/>
        </authorList>
    </citation>
    <scope>NUCLEOTIDE SEQUENCE [LARGE SCALE GENOMIC DNA]</scope>
    <source>
        <strain evidence="5">CGMCC 1.15480</strain>
    </source>
</reference>
<dbReference type="Proteomes" id="UP000597761">
    <property type="component" value="Unassembled WGS sequence"/>
</dbReference>
<dbReference type="Gene3D" id="3.90.50.10">
    <property type="entry name" value="Photosynthetic Reaction Center, subunit H, domain 2"/>
    <property type="match status" value="1"/>
</dbReference>
<dbReference type="RefSeq" id="WP_188664600.1">
    <property type="nucleotide sequence ID" value="NZ_BMJI01000001.1"/>
</dbReference>
<keyword evidence="5" id="KW-1185">Reference proteome</keyword>
<evidence type="ECO:0000259" key="2">
    <source>
        <dbReference type="Pfam" id="PF05239"/>
    </source>
</evidence>
<feature type="region of interest" description="Disordered" evidence="1">
    <location>
        <begin position="259"/>
        <end position="278"/>
    </location>
</feature>
<dbReference type="InterPro" id="IPR027275">
    <property type="entry name" value="PRC-brl_dom"/>
</dbReference>
<feature type="compositionally biased region" description="Basic and acidic residues" evidence="1">
    <location>
        <begin position="153"/>
        <end position="168"/>
    </location>
</feature>
<proteinExistence type="predicted"/>